<reference evidence="5 6" key="1">
    <citation type="submission" date="2013-02" db="EMBL/GenBank/DDBJ databases">
        <title>The complete genome sequence of Corynebacterium vitaeruminis DSM 20294.</title>
        <authorList>
            <person name="Ruckert C."/>
            <person name="Albersmeier A."/>
            <person name="Kalinowski J."/>
        </authorList>
    </citation>
    <scope>NUCLEOTIDE SEQUENCE [LARGE SCALE GENOMIC DNA]</scope>
    <source>
        <strain evidence="6">ATCC 10234</strain>
    </source>
</reference>
<dbReference type="PANTHER" id="PTHR43408">
    <property type="entry name" value="FMN REDUCTASE (NADPH)"/>
    <property type="match status" value="1"/>
</dbReference>
<dbReference type="GO" id="GO:0016491">
    <property type="term" value="F:oxidoreductase activity"/>
    <property type="evidence" value="ECO:0007669"/>
    <property type="project" value="UniProtKB-KW"/>
</dbReference>
<evidence type="ECO:0000256" key="3">
    <source>
        <dbReference type="ARBA" id="ARBA00023002"/>
    </source>
</evidence>
<organism evidence="5 6">
    <name type="scientific">Corynebacterium vitaeruminis DSM 20294</name>
    <dbReference type="NCBI Taxonomy" id="1224164"/>
    <lineage>
        <taxon>Bacteria</taxon>
        <taxon>Bacillati</taxon>
        <taxon>Actinomycetota</taxon>
        <taxon>Actinomycetes</taxon>
        <taxon>Mycobacteriales</taxon>
        <taxon>Corynebacteriaceae</taxon>
        <taxon>Corynebacterium</taxon>
    </lineage>
</organism>
<name>W5Y117_9CORY</name>
<dbReference type="HOGENOM" id="CLU_055322_3_1_11"/>
<dbReference type="Proteomes" id="UP000019222">
    <property type="component" value="Chromosome"/>
</dbReference>
<dbReference type="InterPro" id="IPR051814">
    <property type="entry name" value="NAD(P)H-dep_FMN_reductase"/>
</dbReference>
<evidence type="ECO:0000259" key="4">
    <source>
        <dbReference type="Pfam" id="PF03358"/>
    </source>
</evidence>
<dbReference type="Gene3D" id="3.40.50.360">
    <property type="match status" value="1"/>
</dbReference>
<dbReference type="KEGG" id="cvt:B843_07680"/>
<evidence type="ECO:0000313" key="6">
    <source>
        <dbReference type="Proteomes" id="UP000019222"/>
    </source>
</evidence>
<dbReference type="Pfam" id="PF03358">
    <property type="entry name" value="FMN_red"/>
    <property type="match status" value="1"/>
</dbReference>
<dbReference type="PATRIC" id="fig|1224164.3.peg.1541"/>
<dbReference type="NCBIfam" id="TIGR04037">
    <property type="entry name" value="LLM_duo_CE1759"/>
    <property type="match status" value="1"/>
</dbReference>
<dbReference type="SUPFAM" id="SSF52218">
    <property type="entry name" value="Flavoproteins"/>
    <property type="match status" value="1"/>
</dbReference>
<sequence length="188" mass="20017">MSTLTIVHAGVSSPSSSFHLGQRIAERAAAIAKNQGTTLEIRELAIKAIGHDLVDCLLDGGKKSPALADAIDSLISSDAIIAVTPVYQSSYSGLFKMFFDCIPPRALEGIPVLIAANGGSPRHALVLEYAVRPLFAYLRTAIVPTGILLTPSDSRPENQQHVSARITRAANELVSLMAIDRRCADQQA</sequence>
<keyword evidence="6" id="KW-1185">Reference proteome</keyword>
<gene>
    <name evidence="5" type="ORF">B843_07680</name>
</gene>
<keyword evidence="3" id="KW-0560">Oxidoreductase</keyword>
<accession>W5Y117</accession>
<dbReference type="EMBL" id="CP004353">
    <property type="protein sequence ID" value="AHI22921.1"/>
    <property type="molecule type" value="Genomic_DNA"/>
</dbReference>
<evidence type="ECO:0000256" key="1">
    <source>
        <dbReference type="ARBA" id="ARBA00022630"/>
    </source>
</evidence>
<dbReference type="PANTHER" id="PTHR43408:SF2">
    <property type="entry name" value="FMN REDUCTASE (NADPH)"/>
    <property type="match status" value="1"/>
</dbReference>
<keyword evidence="2" id="KW-0288">FMN</keyword>
<dbReference type="eggNOG" id="COG0431">
    <property type="taxonomic scope" value="Bacteria"/>
</dbReference>
<dbReference type="InterPro" id="IPR029039">
    <property type="entry name" value="Flavoprotein-like_sf"/>
</dbReference>
<dbReference type="InterPro" id="IPR023932">
    <property type="entry name" value="CE1759_FMN_reduct"/>
</dbReference>
<proteinExistence type="predicted"/>
<dbReference type="InterPro" id="IPR005025">
    <property type="entry name" value="FMN_Rdtase-like_dom"/>
</dbReference>
<dbReference type="RefSeq" id="WP_025252940.1">
    <property type="nucleotide sequence ID" value="NZ_CP004353.1"/>
</dbReference>
<protein>
    <recommendedName>
        <fullName evidence="4">NADPH-dependent FMN reductase-like domain-containing protein</fullName>
    </recommendedName>
</protein>
<evidence type="ECO:0000256" key="2">
    <source>
        <dbReference type="ARBA" id="ARBA00022643"/>
    </source>
</evidence>
<keyword evidence="1" id="KW-0285">Flavoprotein</keyword>
<dbReference type="AlphaFoldDB" id="W5Y117"/>
<dbReference type="STRING" id="1224164.B843_07680"/>
<evidence type="ECO:0000313" key="5">
    <source>
        <dbReference type="EMBL" id="AHI22921.1"/>
    </source>
</evidence>
<feature type="domain" description="NADPH-dependent FMN reductase-like" evidence="4">
    <location>
        <begin position="21"/>
        <end position="150"/>
    </location>
</feature>